<dbReference type="SUPFAM" id="SSF55681">
    <property type="entry name" value="Class II aaRS and biotin synthetases"/>
    <property type="match status" value="1"/>
</dbReference>
<gene>
    <name evidence="2" type="ORF">F4X14_11135</name>
</gene>
<evidence type="ECO:0000259" key="1">
    <source>
        <dbReference type="PROSITE" id="PS51733"/>
    </source>
</evidence>
<accession>A0A6B1D7F5</accession>
<comment type="caution">
    <text evidence="2">The sequence shown here is derived from an EMBL/GenBank/DDBJ whole genome shotgun (WGS) entry which is preliminary data.</text>
</comment>
<dbReference type="InterPro" id="IPR004143">
    <property type="entry name" value="BPL_LPL_catalytic"/>
</dbReference>
<dbReference type="GO" id="GO:0016874">
    <property type="term" value="F:ligase activity"/>
    <property type="evidence" value="ECO:0007669"/>
    <property type="project" value="UniProtKB-KW"/>
</dbReference>
<reference evidence="2" key="1">
    <citation type="submission" date="2019-09" db="EMBL/GenBank/DDBJ databases">
        <title>Characterisation of the sponge microbiome using genome-centric metagenomics.</title>
        <authorList>
            <person name="Engelberts J.P."/>
            <person name="Robbins S.J."/>
            <person name="De Goeij J.M."/>
            <person name="Aranda M."/>
            <person name="Bell S.C."/>
            <person name="Webster N.S."/>
        </authorList>
    </citation>
    <scope>NUCLEOTIDE SEQUENCE</scope>
    <source>
        <strain evidence="2">SB0661_bin_32</strain>
    </source>
</reference>
<dbReference type="EMBL" id="VXMH01000058">
    <property type="protein sequence ID" value="MYC95514.1"/>
    <property type="molecule type" value="Genomic_DNA"/>
</dbReference>
<protein>
    <submittedName>
        <fullName evidence="2">Lipoate--protein ligase family protein</fullName>
    </submittedName>
</protein>
<evidence type="ECO:0000313" key="2">
    <source>
        <dbReference type="EMBL" id="MYC95514.1"/>
    </source>
</evidence>
<dbReference type="PANTHER" id="PTHR43679">
    <property type="entry name" value="OCTANOYLTRANSFERASE LIPM-RELATED"/>
    <property type="match status" value="1"/>
</dbReference>
<dbReference type="InterPro" id="IPR045864">
    <property type="entry name" value="aa-tRNA-synth_II/BPL/LPL"/>
</dbReference>
<name>A0A6B1D7F5_9CHLR</name>
<dbReference type="AlphaFoldDB" id="A0A6B1D7F5"/>
<feature type="domain" description="BPL/LPL catalytic" evidence="1">
    <location>
        <begin position="34"/>
        <end position="247"/>
    </location>
</feature>
<organism evidence="2">
    <name type="scientific">Caldilineaceae bacterium SB0661_bin_32</name>
    <dbReference type="NCBI Taxonomy" id="2605255"/>
    <lineage>
        <taxon>Bacteria</taxon>
        <taxon>Bacillati</taxon>
        <taxon>Chloroflexota</taxon>
        <taxon>Caldilineae</taxon>
        <taxon>Caldilineales</taxon>
        <taxon>Caldilineaceae</taxon>
    </lineage>
</organism>
<keyword evidence="2" id="KW-0436">Ligase</keyword>
<dbReference type="Pfam" id="PF21948">
    <property type="entry name" value="LplA-B_cat"/>
    <property type="match status" value="1"/>
</dbReference>
<dbReference type="InterPro" id="IPR050664">
    <property type="entry name" value="Octanoyltrans_LipM/LipL"/>
</dbReference>
<dbReference type="Gene3D" id="3.30.930.10">
    <property type="entry name" value="Bira Bifunctional Protein, Domain 2"/>
    <property type="match status" value="1"/>
</dbReference>
<sequence>MSSPLWRLIIEDAPRSGAANMAVDEAIAEAAAAGAVPPTLRFYRWQLPTVSIGRFQKLADVDETGIAALGYDLVRRATGGRAILHVDELTYSVAGPIAEPHMSGGVMDAYMRFSNALLSGLTSLGLRAEKAGARARVGRELSAACFEMPSAYEITAGGRKLMGSAQSRRKGYVLQHGSLPLWGDVTRLVEVLSLTFDAKERLRRQLRRQAITLAEALKLPPDSERLDFLRVAAAMADGFASALDQSLEPGALSADELRRSAKLIRIRYADPAWTRQR</sequence>
<proteinExistence type="predicted"/>
<dbReference type="PROSITE" id="PS51733">
    <property type="entry name" value="BPL_LPL_CATALYTIC"/>
    <property type="match status" value="1"/>
</dbReference>
<dbReference type="PANTHER" id="PTHR43679:SF2">
    <property type="entry name" value="OCTANOYL-[GCVH]:PROTEIN N-OCTANOYLTRANSFERASE"/>
    <property type="match status" value="1"/>
</dbReference>